<keyword evidence="3" id="KW-1185">Reference proteome</keyword>
<reference evidence="2 3" key="1">
    <citation type="submission" date="2023-02" db="EMBL/GenBank/DDBJ databases">
        <title>LHISI_Scaffold_Assembly.</title>
        <authorList>
            <person name="Stuart O.P."/>
            <person name="Cleave R."/>
            <person name="Magrath M.J.L."/>
            <person name="Mikheyev A.S."/>
        </authorList>
    </citation>
    <scope>NUCLEOTIDE SEQUENCE [LARGE SCALE GENOMIC DNA]</scope>
    <source>
        <strain evidence="2">Daus_M_001</strain>
        <tissue evidence="2">Leg muscle</tissue>
    </source>
</reference>
<evidence type="ECO:0000313" key="2">
    <source>
        <dbReference type="EMBL" id="KAJ8883569.1"/>
    </source>
</evidence>
<accession>A0ABQ9HH60</accession>
<evidence type="ECO:0000256" key="1">
    <source>
        <dbReference type="SAM" id="MobiDB-lite"/>
    </source>
</evidence>
<dbReference type="Proteomes" id="UP001159363">
    <property type="component" value="Chromosome 4"/>
</dbReference>
<dbReference type="EMBL" id="JARBHB010000005">
    <property type="protein sequence ID" value="KAJ8883569.1"/>
    <property type="molecule type" value="Genomic_DNA"/>
</dbReference>
<organism evidence="2 3">
    <name type="scientific">Dryococelus australis</name>
    <dbReference type="NCBI Taxonomy" id="614101"/>
    <lineage>
        <taxon>Eukaryota</taxon>
        <taxon>Metazoa</taxon>
        <taxon>Ecdysozoa</taxon>
        <taxon>Arthropoda</taxon>
        <taxon>Hexapoda</taxon>
        <taxon>Insecta</taxon>
        <taxon>Pterygota</taxon>
        <taxon>Neoptera</taxon>
        <taxon>Polyneoptera</taxon>
        <taxon>Phasmatodea</taxon>
        <taxon>Verophasmatodea</taxon>
        <taxon>Anareolatae</taxon>
        <taxon>Phasmatidae</taxon>
        <taxon>Eurycanthinae</taxon>
        <taxon>Dryococelus</taxon>
    </lineage>
</organism>
<protein>
    <submittedName>
        <fullName evidence="2">Uncharacterized protein</fullName>
    </submittedName>
</protein>
<feature type="region of interest" description="Disordered" evidence="1">
    <location>
        <begin position="53"/>
        <end position="78"/>
    </location>
</feature>
<gene>
    <name evidence="2" type="ORF">PR048_015413</name>
</gene>
<evidence type="ECO:0000313" key="3">
    <source>
        <dbReference type="Proteomes" id="UP001159363"/>
    </source>
</evidence>
<sequence length="78" mass="8762">MFIVKKDVKQRCPRKPDGKERAASFIYNVQVGSNRVKVNLLNHRCAHGLPSPFCPSNEMTEPGGEATTEQLSPLKPRR</sequence>
<name>A0ABQ9HH60_9NEOP</name>
<comment type="caution">
    <text evidence="2">The sequence shown here is derived from an EMBL/GenBank/DDBJ whole genome shotgun (WGS) entry which is preliminary data.</text>
</comment>
<proteinExistence type="predicted"/>